<proteinExistence type="predicted"/>
<feature type="transmembrane region" description="Helical" evidence="8">
    <location>
        <begin position="32"/>
        <end position="50"/>
    </location>
</feature>
<gene>
    <name evidence="9" type="primary">Gr66a_2</name>
    <name evidence="9" type="ORF">G6Z76_0001377</name>
</gene>
<feature type="transmembrane region" description="Helical" evidence="8">
    <location>
        <begin position="1034"/>
        <end position="1055"/>
    </location>
</feature>
<feature type="transmembrane region" description="Helical" evidence="8">
    <location>
        <begin position="779"/>
        <end position="800"/>
    </location>
</feature>
<evidence type="ECO:0000256" key="4">
    <source>
        <dbReference type="ARBA" id="ARBA00022989"/>
    </source>
</evidence>
<feature type="non-terminal residue" evidence="9">
    <location>
        <position position="1"/>
    </location>
</feature>
<dbReference type="GO" id="GO:0007165">
    <property type="term" value="P:signal transduction"/>
    <property type="evidence" value="ECO:0007669"/>
    <property type="project" value="UniProtKB-KW"/>
</dbReference>
<keyword evidence="5 8" id="KW-0472">Membrane</keyword>
<evidence type="ECO:0000256" key="5">
    <source>
        <dbReference type="ARBA" id="ARBA00023136"/>
    </source>
</evidence>
<feature type="transmembrane region" description="Helical" evidence="8">
    <location>
        <begin position="181"/>
        <end position="204"/>
    </location>
</feature>
<feature type="transmembrane region" description="Helical" evidence="8">
    <location>
        <begin position="62"/>
        <end position="81"/>
    </location>
</feature>
<protein>
    <submittedName>
        <fullName evidence="9">GR66A protein</fullName>
    </submittedName>
</protein>
<dbReference type="GO" id="GO:0030424">
    <property type="term" value="C:axon"/>
    <property type="evidence" value="ECO:0007669"/>
    <property type="project" value="TreeGrafter"/>
</dbReference>
<feature type="transmembrane region" description="Helical" evidence="8">
    <location>
        <begin position="661"/>
        <end position="684"/>
    </location>
</feature>
<keyword evidence="10" id="KW-1185">Reference proteome</keyword>
<feature type="transmembrane region" description="Helical" evidence="8">
    <location>
        <begin position="867"/>
        <end position="888"/>
    </location>
</feature>
<evidence type="ECO:0000256" key="3">
    <source>
        <dbReference type="ARBA" id="ARBA00022692"/>
    </source>
</evidence>
<feature type="transmembrane region" description="Helical" evidence="8">
    <location>
        <begin position="748"/>
        <end position="767"/>
    </location>
</feature>
<dbReference type="EMBL" id="JAANIC010003601">
    <property type="protein sequence ID" value="KAG5338782.1"/>
    <property type="molecule type" value="Genomic_DNA"/>
</dbReference>
<evidence type="ECO:0000313" key="10">
    <source>
        <dbReference type="Proteomes" id="UP000669903"/>
    </source>
</evidence>
<feature type="non-terminal residue" evidence="9">
    <location>
        <position position="1073"/>
    </location>
</feature>
<keyword evidence="6" id="KW-0675">Receptor</keyword>
<keyword evidence="3 8" id="KW-0812">Transmembrane</keyword>
<evidence type="ECO:0000256" key="8">
    <source>
        <dbReference type="SAM" id="Phobius"/>
    </source>
</evidence>
<comment type="caution">
    <text evidence="9">The sequence shown here is derived from an EMBL/GenBank/DDBJ whole genome shotgun (WGS) entry which is preliminary data.</text>
</comment>
<dbReference type="InterPro" id="IPR013604">
    <property type="entry name" value="7TM_chemorcpt"/>
</dbReference>
<feature type="transmembrane region" description="Helical" evidence="8">
    <location>
        <begin position="374"/>
        <end position="394"/>
    </location>
</feature>
<dbReference type="GO" id="GO:0007635">
    <property type="term" value="P:chemosensory behavior"/>
    <property type="evidence" value="ECO:0007669"/>
    <property type="project" value="TreeGrafter"/>
</dbReference>
<dbReference type="PANTHER" id="PTHR21143:SF133">
    <property type="entry name" value="GUSTATORY AND PHEROMONE RECEPTOR 32A-RELATED"/>
    <property type="match status" value="1"/>
</dbReference>
<dbReference type="GO" id="GO:0005886">
    <property type="term" value="C:plasma membrane"/>
    <property type="evidence" value="ECO:0007669"/>
    <property type="project" value="UniProtKB-SubCell"/>
</dbReference>
<feature type="transmembrane region" description="Helical" evidence="8">
    <location>
        <begin position="101"/>
        <end position="118"/>
    </location>
</feature>
<sequence>IMLNLSTKFQGCIKCKKWKKWQLFHATNFQSLMYPCFTFCNILGIFPYKINGSTFETSKQRYVLSTVVLCILCIYELEVLYEIDIAGTIKFRGIPKTLERNCFYILGNFIAVITYILSGRRMHLLQTIMNISSKLPTNSYQKLSRLIHAKDIFGFIYLIGLTMFYCYTLDSNNWHKAFVPYLNLIVFQMDMLYMNCVCVLKACFKRIDDNLMNLQKHVINDKPSLLKQIYYERRNPFLLMELNVLKKQHLVISDTVQMLNVIFCLQLLATTVMTSAELTFYLYFYIVHWRSGTLTNHLDNKIYDIYLLVIMAYYSIKIGLIIWACETGKNQAMKIGTTVHDLLNNISNAQIKNELHLFSLQIMHRENAFSAKGFVMDATLLTAIICFLIQYVLIDDKLINLRELVINDEPHLLRRIYHEHKNSFLLMELKALKKQHLVISDTVQMLNKVFSLHILATIIMTFSQLTFHLYFYITEWKTSVSENSTFNLFVHLSIMVHTTIYCIRIILIVWACESGKDRAMKIGITVHDLLNSTSDKEITEELQLFSVQILHRENIFSAKGLNVDVTLLIAIVSKVTTYLLILIQFFITAHLCNGTSILPIIINISLKFRGCTECKMWKKWQLFHATDFQSLMHPCFTFCRILGIFPYRINASTFETTKQRYILTTVIIGIFCIYELGILCRINIIGTIKFDTIASIFERNCFFTLSGFIAIVIYILNDSRMHLLQNIMEISLRLPPDSYRKLSKLIQIAKDIFGFFFLIGQVTFYHVKLEFNNMDKIFILYMNLIVLQMDMLYINCVCVLKACFKEINDNLTNLGQIVMNDKPHLLRRIYYEQRNPFLLMKLKALRKQHLIISDAVQMLNTIFSLQLLATIVITFAELTFCLYFYMFHWKIDIKNVNHKVLDWLLLTSLMYQCIKIVLMGWACDTSKDEARGIGTTVHEILNDVIDKQIKDELQLFSLQVLQRENTFSAKGLIVDATLLVGLKQFSLQILHCNNTFSAKGLTIDAKLLARLQLFSLQLLHCKNTFSMKGLTIDATLLAVIVGNITTYLLILIQFLNMSHSCDREAAINVTQFN</sequence>
<feature type="transmembrane region" description="Helical" evidence="8">
    <location>
        <begin position="900"/>
        <end position="923"/>
    </location>
</feature>
<evidence type="ECO:0000256" key="2">
    <source>
        <dbReference type="ARBA" id="ARBA00022475"/>
    </source>
</evidence>
<keyword evidence="7" id="KW-0807">Transducer</keyword>
<dbReference type="Pfam" id="PF08395">
    <property type="entry name" value="7tm_7"/>
    <property type="match status" value="3"/>
</dbReference>
<organism evidence="9 10">
    <name type="scientific">Acromyrmex charruanus</name>
    <dbReference type="NCBI Taxonomy" id="2715315"/>
    <lineage>
        <taxon>Eukaryota</taxon>
        <taxon>Metazoa</taxon>
        <taxon>Ecdysozoa</taxon>
        <taxon>Arthropoda</taxon>
        <taxon>Hexapoda</taxon>
        <taxon>Insecta</taxon>
        <taxon>Pterygota</taxon>
        <taxon>Neoptera</taxon>
        <taxon>Endopterygota</taxon>
        <taxon>Hymenoptera</taxon>
        <taxon>Apocrita</taxon>
        <taxon>Aculeata</taxon>
        <taxon>Formicoidea</taxon>
        <taxon>Formicidae</taxon>
        <taxon>Myrmicinae</taxon>
        <taxon>Acromyrmex</taxon>
    </lineage>
</organism>
<dbReference type="Proteomes" id="UP000669903">
    <property type="component" value="Unassembled WGS sequence"/>
</dbReference>
<keyword evidence="4 8" id="KW-1133">Transmembrane helix</keyword>
<feature type="transmembrane region" description="Helical" evidence="8">
    <location>
        <begin position="450"/>
        <end position="473"/>
    </location>
</feature>
<dbReference type="GO" id="GO:0050909">
    <property type="term" value="P:sensory perception of taste"/>
    <property type="evidence" value="ECO:0007669"/>
    <property type="project" value="InterPro"/>
</dbReference>
<name>A0A836GDJ7_9HYME</name>
<keyword evidence="2" id="KW-1003">Cell membrane</keyword>
<feature type="transmembrane region" description="Helical" evidence="8">
    <location>
        <begin position="565"/>
        <end position="587"/>
    </location>
</feature>
<dbReference type="GO" id="GO:0043025">
    <property type="term" value="C:neuronal cell body"/>
    <property type="evidence" value="ECO:0007669"/>
    <property type="project" value="TreeGrafter"/>
</dbReference>
<evidence type="ECO:0000313" key="9">
    <source>
        <dbReference type="EMBL" id="KAG5338782.1"/>
    </source>
</evidence>
<evidence type="ECO:0000256" key="6">
    <source>
        <dbReference type="ARBA" id="ARBA00023170"/>
    </source>
</evidence>
<feature type="transmembrane region" description="Helical" evidence="8">
    <location>
        <begin position="152"/>
        <end position="169"/>
    </location>
</feature>
<dbReference type="AlphaFoldDB" id="A0A836GDJ7"/>
<dbReference type="GO" id="GO:0030425">
    <property type="term" value="C:dendrite"/>
    <property type="evidence" value="ECO:0007669"/>
    <property type="project" value="TreeGrafter"/>
</dbReference>
<evidence type="ECO:0000256" key="1">
    <source>
        <dbReference type="ARBA" id="ARBA00004651"/>
    </source>
</evidence>
<dbReference type="GO" id="GO:0008049">
    <property type="term" value="P:male courtship behavior"/>
    <property type="evidence" value="ECO:0007669"/>
    <property type="project" value="TreeGrafter"/>
</dbReference>
<comment type="subcellular location">
    <subcellularLocation>
        <location evidence="1">Cell membrane</location>
        <topology evidence="1">Multi-pass membrane protein</topology>
    </subcellularLocation>
</comment>
<dbReference type="PANTHER" id="PTHR21143">
    <property type="entry name" value="INVERTEBRATE GUSTATORY RECEPTOR"/>
    <property type="match status" value="1"/>
</dbReference>
<accession>A0A836GDJ7</accession>
<feature type="transmembrane region" description="Helical" evidence="8">
    <location>
        <begin position="696"/>
        <end position="716"/>
    </location>
</feature>
<evidence type="ECO:0000256" key="7">
    <source>
        <dbReference type="ARBA" id="ARBA00023224"/>
    </source>
</evidence>
<feature type="transmembrane region" description="Helical" evidence="8">
    <location>
        <begin position="258"/>
        <end position="285"/>
    </location>
</feature>
<feature type="transmembrane region" description="Helical" evidence="8">
    <location>
        <begin position="305"/>
        <end position="325"/>
    </location>
</feature>
<feature type="transmembrane region" description="Helical" evidence="8">
    <location>
        <begin position="485"/>
        <end position="511"/>
    </location>
</feature>
<reference evidence="9" key="1">
    <citation type="submission" date="2020-03" db="EMBL/GenBank/DDBJ databases">
        <title>Relaxed selection underlies rapid genomic changes in the transitions from sociality to social parasitism in ants.</title>
        <authorList>
            <person name="Bi X."/>
        </authorList>
    </citation>
    <scope>NUCLEOTIDE SEQUENCE</scope>
    <source>
        <strain evidence="9">BGI-DK2014a</strain>
        <tissue evidence="9">Whole body</tissue>
    </source>
</reference>